<dbReference type="STRING" id="303518.ENSPNYP00000022931"/>
<evidence type="ECO:0000259" key="7">
    <source>
        <dbReference type="Pfam" id="PF12310"/>
    </source>
</evidence>
<evidence type="ECO:0000256" key="1">
    <source>
        <dbReference type="ARBA" id="ARBA00004123"/>
    </source>
</evidence>
<keyword evidence="5" id="KW-0539">Nucleus</keyword>
<feature type="chain" id="PRO_5017233448" description="Transcription factor Elf N-terminal domain-containing protein" evidence="6">
    <location>
        <begin position="26"/>
        <end position="74"/>
    </location>
</feature>
<keyword evidence="6" id="KW-0732">Signal</keyword>
<evidence type="ECO:0000256" key="6">
    <source>
        <dbReference type="SAM" id="SignalP"/>
    </source>
</evidence>
<proteinExistence type="predicted"/>
<name>A0A3B4GNK6_9CICH</name>
<evidence type="ECO:0000256" key="5">
    <source>
        <dbReference type="ARBA" id="ARBA00023242"/>
    </source>
</evidence>
<sequence length="74" mass="8245">MGHFPSHHHKVLVLFVLFLNRGVCTDSRFLSAVEMSGHDMVCFDKTFEAAEALLHMESPGGMHSERSTGKQADE</sequence>
<feature type="signal peptide" evidence="6">
    <location>
        <begin position="1"/>
        <end position="25"/>
    </location>
</feature>
<dbReference type="AlphaFoldDB" id="A0A3B4GNK6"/>
<keyword evidence="4" id="KW-0804">Transcription</keyword>
<dbReference type="Pfam" id="PF12310">
    <property type="entry name" value="Elf-1_N"/>
    <property type="match status" value="1"/>
</dbReference>
<organism evidence="8">
    <name type="scientific">Pundamilia nyererei</name>
    <dbReference type="NCBI Taxonomy" id="303518"/>
    <lineage>
        <taxon>Eukaryota</taxon>
        <taxon>Metazoa</taxon>
        <taxon>Chordata</taxon>
        <taxon>Craniata</taxon>
        <taxon>Vertebrata</taxon>
        <taxon>Euteleostomi</taxon>
        <taxon>Actinopterygii</taxon>
        <taxon>Neopterygii</taxon>
        <taxon>Teleostei</taxon>
        <taxon>Neoteleostei</taxon>
        <taxon>Acanthomorphata</taxon>
        <taxon>Ovalentaria</taxon>
        <taxon>Cichlomorphae</taxon>
        <taxon>Cichliformes</taxon>
        <taxon>Cichlidae</taxon>
        <taxon>African cichlids</taxon>
        <taxon>Pseudocrenilabrinae</taxon>
        <taxon>Haplochromini</taxon>
        <taxon>Pundamilia</taxon>
    </lineage>
</organism>
<feature type="domain" description="Transcription factor Elf N-terminal" evidence="7">
    <location>
        <begin position="26"/>
        <end position="59"/>
    </location>
</feature>
<protein>
    <recommendedName>
        <fullName evidence="7">Transcription factor Elf N-terminal domain-containing protein</fullName>
    </recommendedName>
</protein>
<evidence type="ECO:0000256" key="3">
    <source>
        <dbReference type="ARBA" id="ARBA00023015"/>
    </source>
</evidence>
<dbReference type="Ensembl" id="ENSPNYT00000023490.1">
    <property type="protein sequence ID" value="ENSPNYP00000022931.1"/>
    <property type="gene ID" value="ENSPNYG00000017301.1"/>
</dbReference>
<keyword evidence="2" id="KW-0597">Phosphoprotein</keyword>
<reference evidence="8" key="1">
    <citation type="submission" date="2023-09" db="UniProtKB">
        <authorList>
            <consortium name="Ensembl"/>
        </authorList>
    </citation>
    <scope>IDENTIFICATION</scope>
</reference>
<comment type="subcellular location">
    <subcellularLocation>
        <location evidence="1">Nucleus</location>
    </subcellularLocation>
</comment>
<dbReference type="GO" id="GO:0045893">
    <property type="term" value="P:positive regulation of DNA-templated transcription"/>
    <property type="evidence" value="ECO:0007669"/>
    <property type="project" value="UniProtKB-ARBA"/>
</dbReference>
<evidence type="ECO:0000256" key="4">
    <source>
        <dbReference type="ARBA" id="ARBA00023163"/>
    </source>
</evidence>
<evidence type="ECO:0000256" key="2">
    <source>
        <dbReference type="ARBA" id="ARBA00022553"/>
    </source>
</evidence>
<keyword evidence="3" id="KW-0805">Transcription regulation</keyword>
<dbReference type="GeneTree" id="ENSGT00940000177743"/>
<evidence type="ECO:0000313" key="8">
    <source>
        <dbReference type="Ensembl" id="ENSPNYP00000022931.1"/>
    </source>
</evidence>
<accession>A0A3B4GNK6</accession>
<dbReference type="InterPro" id="IPR022084">
    <property type="entry name" value="TF_Elf_N"/>
</dbReference>
<dbReference type="GO" id="GO:0005634">
    <property type="term" value="C:nucleus"/>
    <property type="evidence" value="ECO:0007669"/>
    <property type="project" value="UniProtKB-SubCell"/>
</dbReference>